<evidence type="ECO:0000259" key="10">
    <source>
        <dbReference type="Pfam" id="PF26514"/>
    </source>
</evidence>
<comment type="caution">
    <text evidence="11">The sequence shown here is derived from an EMBL/GenBank/DDBJ whole genome shotgun (WGS) entry which is preliminary data.</text>
</comment>
<protein>
    <recommendedName>
        <fullName evidence="13">RDD domain-containing protein</fullName>
    </recommendedName>
</protein>
<gene>
    <name evidence="11" type="ORF">GCM10011487_30780</name>
</gene>
<dbReference type="Proteomes" id="UP000445000">
    <property type="component" value="Unassembled WGS sequence"/>
</dbReference>
<keyword evidence="12" id="KW-1185">Reference proteome</keyword>
<evidence type="ECO:0000256" key="8">
    <source>
        <dbReference type="SAM" id="SignalP"/>
    </source>
</evidence>
<dbReference type="AlphaFoldDB" id="A0A829YDZ7"/>
<dbReference type="InterPro" id="IPR051791">
    <property type="entry name" value="Pra-immunoreactive"/>
</dbReference>
<dbReference type="InterPro" id="IPR058486">
    <property type="entry name" value="DUF8173"/>
</dbReference>
<feature type="transmembrane region" description="Helical" evidence="7">
    <location>
        <begin position="435"/>
        <end position="456"/>
    </location>
</feature>
<evidence type="ECO:0000256" key="1">
    <source>
        <dbReference type="ARBA" id="ARBA00004651"/>
    </source>
</evidence>
<feature type="chain" id="PRO_5032835742" description="RDD domain-containing protein" evidence="8">
    <location>
        <begin position="26"/>
        <end position="553"/>
    </location>
</feature>
<evidence type="ECO:0000259" key="9">
    <source>
        <dbReference type="Pfam" id="PF06271"/>
    </source>
</evidence>
<evidence type="ECO:0000256" key="7">
    <source>
        <dbReference type="SAM" id="Phobius"/>
    </source>
</evidence>
<name>A0A829YDZ7_9GAMM</name>
<dbReference type="InterPro" id="IPR010432">
    <property type="entry name" value="RDD"/>
</dbReference>
<feature type="signal peptide" evidence="8">
    <location>
        <begin position="1"/>
        <end position="25"/>
    </location>
</feature>
<keyword evidence="4 7" id="KW-1133">Transmembrane helix</keyword>
<dbReference type="EMBL" id="BLJN01000003">
    <property type="protein sequence ID" value="GFE81078.1"/>
    <property type="molecule type" value="Genomic_DNA"/>
</dbReference>
<feature type="transmembrane region" description="Helical" evidence="7">
    <location>
        <begin position="223"/>
        <end position="242"/>
    </location>
</feature>
<evidence type="ECO:0000313" key="11">
    <source>
        <dbReference type="EMBL" id="GFE81078.1"/>
    </source>
</evidence>
<feature type="transmembrane region" description="Helical" evidence="7">
    <location>
        <begin position="504"/>
        <end position="527"/>
    </location>
</feature>
<evidence type="ECO:0000256" key="2">
    <source>
        <dbReference type="ARBA" id="ARBA00022475"/>
    </source>
</evidence>
<accession>A0A829YDZ7</accession>
<evidence type="ECO:0000313" key="12">
    <source>
        <dbReference type="Proteomes" id="UP000445000"/>
    </source>
</evidence>
<keyword evidence="6" id="KW-0175">Coiled coil</keyword>
<keyword evidence="2" id="KW-1003">Cell membrane</keyword>
<comment type="subcellular location">
    <subcellularLocation>
        <location evidence="1">Cell membrane</location>
        <topology evidence="1">Multi-pass membrane protein</topology>
    </subcellularLocation>
</comment>
<feature type="transmembrane region" description="Helical" evidence="7">
    <location>
        <begin position="462"/>
        <end position="492"/>
    </location>
</feature>
<dbReference type="PANTHER" id="PTHR36115:SF4">
    <property type="entry name" value="MEMBRANE PROTEIN"/>
    <property type="match status" value="1"/>
</dbReference>
<evidence type="ECO:0000256" key="3">
    <source>
        <dbReference type="ARBA" id="ARBA00022692"/>
    </source>
</evidence>
<feature type="domain" description="DUF8173" evidence="10">
    <location>
        <begin position="246"/>
        <end position="363"/>
    </location>
</feature>
<feature type="transmembrane region" description="Helical" evidence="7">
    <location>
        <begin position="349"/>
        <end position="369"/>
    </location>
</feature>
<keyword evidence="5 7" id="KW-0472">Membrane</keyword>
<keyword evidence="3 7" id="KW-0812">Transmembrane</keyword>
<feature type="coiled-coil region" evidence="6">
    <location>
        <begin position="39"/>
        <end position="73"/>
    </location>
</feature>
<proteinExistence type="predicted"/>
<keyword evidence="8" id="KW-0732">Signal</keyword>
<evidence type="ECO:0000256" key="5">
    <source>
        <dbReference type="ARBA" id="ARBA00023136"/>
    </source>
</evidence>
<feature type="transmembrane region" description="Helical" evidence="7">
    <location>
        <begin position="262"/>
        <end position="284"/>
    </location>
</feature>
<dbReference type="RefSeq" id="WP_161812777.1">
    <property type="nucleotide sequence ID" value="NZ_BLJN01000003.1"/>
</dbReference>
<evidence type="ECO:0000256" key="4">
    <source>
        <dbReference type="ARBA" id="ARBA00022989"/>
    </source>
</evidence>
<reference evidence="12" key="1">
    <citation type="submission" date="2020-01" db="EMBL/GenBank/DDBJ databases">
        <title>'Steroidobacter agaridevorans' sp. nov., agar-degrading bacteria isolated from rhizosphere soils.</title>
        <authorList>
            <person name="Ikenaga M."/>
            <person name="Kataoka M."/>
            <person name="Murouchi A."/>
            <person name="Katsuragi S."/>
            <person name="Sakai M."/>
        </authorList>
    </citation>
    <scope>NUCLEOTIDE SEQUENCE [LARGE SCALE GENOMIC DNA]</scope>
    <source>
        <strain evidence="12">YU21-B</strain>
    </source>
</reference>
<evidence type="ECO:0008006" key="13">
    <source>
        <dbReference type="Google" id="ProtNLM"/>
    </source>
</evidence>
<dbReference type="PANTHER" id="PTHR36115">
    <property type="entry name" value="PROLINE-RICH ANTIGEN HOMOLOG-RELATED"/>
    <property type="match status" value="1"/>
</dbReference>
<organism evidence="11 12">
    <name type="scientific">Steroidobacter agaridevorans</name>
    <dbReference type="NCBI Taxonomy" id="2695856"/>
    <lineage>
        <taxon>Bacteria</taxon>
        <taxon>Pseudomonadati</taxon>
        <taxon>Pseudomonadota</taxon>
        <taxon>Gammaproteobacteria</taxon>
        <taxon>Steroidobacterales</taxon>
        <taxon>Steroidobacteraceae</taxon>
        <taxon>Steroidobacter</taxon>
    </lineage>
</organism>
<evidence type="ECO:0000256" key="6">
    <source>
        <dbReference type="SAM" id="Coils"/>
    </source>
</evidence>
<dbReference type="Pfam" id="PF06271">
    <property type="entry name" value="RDD"/>
    <property type="match status" value="1"/>
</dbReference>
<sequence length="553" mass="58113">MRRSFVCFFAIAVLAGLGSTQPAFAQEETTPPVELDDLPRSVEREIEQAEREIERAQRAAERAADRAERHMDGRNDRVIVNIGDNSSLPAGEYADAVIAVLGSASSAGEVGEAVVAIGGNASATGPVGEGVVALFGNVYVDSEVGEDVVAVFGNVQLGPNAVVNGETVSVGGAITRDPASKVHGGQQQIAFGKHFGDLKWLKAWFEQCLLYGRPLAFDQSVAWAWWLAAGFLGLYVLLAVMFDGALQRCVTTLEERPGESVIATILSVLLSPILIIVMLITIIGAALVPFLALGMFCAALFGKAVVLATLGRRITRFTGIGAFGHLAVATLIGGLIVLLLYTVPVLGFIVSNIVGALGFGVVIYTLLLAQRARSAAAAPAVQTVAASSAAPSAIPPDATIASTAVAGDGSTVPPPSAAPENLSNIELNSQPRAGFWIRMGALALDALIVGILVKWVDPSDELFLVALAGYGALMWKLKGTTVGGIVCNLRVVRTDGRDIEWETAIVRALGCFLSLIPAGLGFIWMVFDNNRQTWHDKIAGTVVVRVPRNTPLV</sequence>
<feature type="domain" description="RDD" evidence="9">
    <location>
        <begin position="463"/>
        <end position="540"/>
    </location>
</feature>
<dbReference type="GO" id="GO:0005886">
    <property type="term" value="C:plasma membrane"/>
    <property type="evidence" value="ECO:0007669"/>
    <property type="project" value="UniProtKB-SubCell"/>
</dbReference>
<dbReference type="Pfam" id="PF26514">
    <property type="entry name" value="DUF8173"/>
    <property type="match status" value="1"/>
</dbReference>
<feature type="transmembrane region" description="Helical" evidence="7">
    <location>
        <begin position="290"/>
        <end position="310"/>
    </location>
</feature>
<feature type="transmembrane region" description="Helical" evidence="7">
    <location>
        <begin position="322"/>
        <end position="343"/>
    </location>
</feature>